<proteinExistence type="inferred from homology"/>
<dbReference type="HAMAP" id="MF_02215">
    <property type="entry name" value="UbiJ"/>
    <property type="match status" value="1"/>
</dbReference>
<comment type="similarity">
    <text evidence="1">Belongs to the UbiJ family.</text>
</comment>
<dbReference type="Proteomes" id="UP000027997">
    <property type="component" value="Unassembled WGS sequence"/>
</dbReference>
<dbReference type="AlphaFoldDB" id="A0A081K984"/>
<reference evidence="3 4" key="1">
    <citation type="submission" date="2014-06" db="EMBL/GenBank/DDBJ databases">
        <title>Whole Genome Sequences of Three Symbiotic Endozoicomonas Bacteria.</title>
        <authorList>
            <person name="Neave M.J."/>
            <person name="Apprill A."/>
            <person name="Voolstra C.R."/>
        </authorList>
    </citation>
    <scope>NUCLEOTIDE SEQUENCE [LARGE SCALE GENOMIC DNA]</scope>
    <source>
        <strain evidence="3 4">DSM 22380</strain>
    </source>
</reference>
<dbReference type="STRING" id="305900.GV64_08110"/>
<comment type="function">
    <text evidence="1">Required for ubiquinone (coenzyme Q) biosynthesis. Binds hydrophobic ubiquinone biosynthetic intermediates via its SCP2 domain and is essential for the stability of the Ubi complex. May constitute a docking platform where Ubi enzymes assemble and access their SCP2-bound polyprenyl substrates.</text>
</comment>
<sequence length="215" mass="24066">MVDPVLKTGMLAAIEHQVNSLLALDPVTIKKLSHWFGKVVAFQCTSPQWLCFVHFEQDRIRLAGTLGGESDGEVDARFEGSSVAFAVLAFRRNLSFSEVPGLSISGDKALIADLQQIHQQLDIDWERPLCQTFGDITGHMMAQGLRFIGDHARRGQKLVMDNLGEYLQEELRLIPSRVEVEGFVAEVAHLADSMDRLDHQWQTNLHTQDKSNAKS</sequence>
<dbReference type="GO" id="GO:0005737">
    <property type="term" value="C:cytoplasm"/>
    <property type="evidence" value="ECO:0007669"/>
    <property type="project" value="UniProtKB-SubCell"/>
</dbReference>
<name>A0A081K984_9GAMM</name>
<dbReference type="eggNOG" id="COG3165">
    <property type="taxonomic scope" value="Bacteria"/>
</dbReference>
<dbReference type="RefSeq" id="WP_020580682.1">
    <property type="nucleotide sequence ID" value="NZ_JOJP01000001.1"/>
</dbReference>
<dbReference type="InterPro" id="IPR003033">
    <property type="entry name" value="SCP2_sterol-bd_dom"/>
</dbReference>
<feature type="domain" description="SCP2" evidence="2">
    <location>
        <begin position="19"/>
        <end position="117"/>
    </location>
</feature>
<organism evidence="3 4">
    <name type="scientific">Endozoicomonas elysicola</name>
    <dbReference type="NCBI Taxonomy" id="305900"/>
    <lineage>
        <taxon>Bacteria</taxon>
        <taxon>Pseudomonadati</taxon>
        <taxon>Pseudomonadota</taxon>
        <taxon>Gammaproteobacteria</taxon>
        <taxon>Oceanospirillales</taxon>
        <taxon>Endozoicomonadaceae</taxon>
        <taxon>Endozoicomonas</taxon>
    </lineage>
</organism>
<evidence type="ECO:0000313" key="3">
    <source>
        <dbReference type="EMBL" id="KEI70710.1"/>
    </source>
</evidence>
<gene>
    <name evidence="1" type="primary">ubiJ</name>
    <name evidence="3" type="ORF">GV64_08110</name>
</gene>
<dbReference type="PANTHER" id="PTHR38693">
    <property type="entry name" value="UBIQUINONE BIOSYNTHESIS PROTEIN UBIJ"/>
    <property type="match status" value="1"/>
</dbReference>
<comment type="subcellular location">
    <subcellularLocation>
        <location evidence="1">Cytoplasm</location>
    </subcellularLocation>
</comment>
<accession>A0A081K984</accession>
<evidence type="ECO:0000313" key="4">
    <source>
        <dbReference type="Proteomes" id="UP000027997"/>
    </source>
</evidence>
<comment type="caution">
    <text evidence="3">The sequence shown here is derived from an EMBL/GenBank/DDBJ whole genome shotgun (WGS) entry which is preliminary data.</text>
</comment>
<dbReference type="UniPathway" id="UPA00232"/>
<dbReference type="EMBL" id="JOJP01000001">
    <property type="protein sequence ID" value="KEI70710.1"/>
    <property type="molecule type" value="Genomic_DNA"/>
</dbReference>
<evidence type="ECO:0000256" key="1">
    <source>
        <dbReference type="HAMAP-Rule" id="MF_02215"/>
    </source>
</evidence>
<keyword evidence="1" id="KW-0963">Cytoplasm</keyword>
<keyword evidence="1" id="KW-0831">Ubiquinone biosynthesis</keyword>
<evidence type="ECO:0000259" key="2">
    <source>
        <dbReference type="Pfam" id="PF02036"/>
    </source>
</evidence>
<dbReference type="Pfam" id="PF02036">
    <property type="entry name" value="SCP2"/>
    <property type="match status" value="1"/>
</dbReference>
<protein>
    <recommendedName>
        <fullName evidence="1">Ubiquinone biosynthesis accessory factor UbiJ</fullName>
    </recommendedName>
</protein>
<dbReference type="PANTHER" id="PTHR38693:SF1">
    <property type="entry name" value="UBIQUINONE BIOSYNTHESIS ACCESSORY FACTOR UBIJ"/>
    <property type="match status" value="1"/>
</dbReference>
<comment type="pathway">
    <text evidence="1">Cofactor biosynthesis; ubiquinone biosynthesis.</text>
</comment>
<dbReference type="GO" id="GO:0006744">
    <property type="term" value="P:ubiquinone biosynthetic process"/>
    <property type="evidence" value="ECO:0007669"/>
    <property type="project" value="UniProtKB-UniRule"/>
</dbReference>
<dbReference type="InterPro" id="IPR038989">
    <property type="entry name" value="UbiJ"/>
</dbReference>
<keyword evidence="4" id="KW-1185">Reference proteome</keyword>